<proteinExistence type="inferred from homology"/>
<evidence type="ECO:0000256" key="5">
    <source>
        <dbReference type="ARBA" id="ARBA00022989"/>
    </source>
</evidence>
<evidence type="ECO:0000256" key="6">
    <source>
        <dbReference type="ARBA" id="ARBA00023136"/>
    </source>
</evidence>
<dbReference type="InterPro" id="IPR027417">
    <property type="entry name" value="P-loop_NTPase"/>
</dbReference>
<feature type="transmembrane region" description="Helical" evidence="7">
    <location>
        <begin position="114"/>
        <end position="132"/>
    </location>
</feature>
<dbReference type="Proteomes" id="UP001310022">
    <property type="component" value="Unassembled WGS sequence"/>
</dbReference>
<dbReference type="AlphaFoldDB" id="A0AAN4W2T2"/>
<dbReference type="PANTHER" id="PTHR37937">
    <property type="entry name" value="CONJUGATIVE TRANSFER: DNA TRANSPORT"/>
    <property type="match status" value="1"/>
</dbReference>
<evidence type="ECO:0000256" key="4">
    <source>
        <dbReference type="ARBA" id="ARBA00022692"/>
    </source>
</evidence>
<gene>
    <name evidence="9" type="ORF">PEDI_52460</name>
</gene>
<keyword evidence="3" id="KW-1003">Cell membrane</keyword>
<keyword evidence="10" id="KW-1185">Reference proteome</keyword>
<comment type="similarity">
    <text evidence="2">Belongs to the VirD4/TraG family.</text>
</comment>
<comment type="caution">
    <text evidence="9">The sequence shown here is derived from an EMBL/GenBank/DDBJ whole genome shotgun (WGS) entry which is preliminary data.</text>
</comment>
<reference evidence="9 10" key="1">
    <citation type="submission" date="2021-12" db="EMBL/GenBank/DDBJ databases">
        <title>Genome sequencing of bacteria with rrn-lacking chromosome and rrn-plasmid.</title>
        <authorList>
            <person name="Anda M."/>
            <person name="Iwasaki W."/>
        </authorList>
    </citation>
    <scope>NUCLEOTIDE SEQUENCE [LARGE SCALE GENOMIC DNA]</scope>
    <source>
        <strain evidence="9 10">NBRC 15940</strain>
    </source>
</reference>
<evidence type="ECO:0000313" key="9">
    <source>
        <dbReference type="EMBL" id="GJM64694.1"/>
    </source>
</evidence>
<dbReference type="Pfam" id="PF14293">
    <property type="entry name" value="YWFCY"/>
    <property type="match status" value="1"/>
</dbReference>
<protein>
    <submittedName>
        <fullName evidence="9">Mobilization protein</fullName>
    </submittedName>
</protein>
<dbReference type="InterPro" id="IPR051539">
    <property type="entry name" value="T4SS-coupling_protein"/>
</dbReference>
<evidence type="ECO:0000256" key="2">
    <source>
        <dbReference type="ARBA" id="ARBA00008806"/>
    </source>
</evidence>
<dbReference type="InterPro" id="IPR003688">
    <property type="entry name" value="TraG/VirD4"/>
</dbReference>
<dbReference type="GO" id="GO:0005886">
    <property type="term" value="C:plasma membrane"/>
    <property type="evidence" value="ECO:0007669"/>
    <property type="project" value="UniProtKB-SubCell"/>
</dbReference>
<accession>A0AAN4W2T2</accession>
<evidence type="ECO:0000259" key="8">
    <source>
        <dbReference type="Pfam" id="PF14293"/>
    </source>
</evidence>
<feature type="domain" description="YWFCY" evidence="8">
    <location>
        <begin position="28"/>
        <end position="140"/>
    </location>
</feature>
<dbReference type="RefSeq" id="WP_338239761.1">
    <property type="nucleotide sequence ID" value="NZ_BQKE01000006.1"/>
</dbReference>
<sequence>MEESKELQKLYSMLQGVIYVTILLEWLVFFLPVEYIPEWSGNLLMRISRFGIYENAIYSKFLTFFVIGIVSIGTKARKNLTINPNTQIRIPFFLGLVVFFGALVLFMYPIRYDWLVYLVQSIIGALLLHTSLDNLSKRIKNKLATDQFNEENETFPQNENLLDNNRSVSYRMSYFHKGKRRMGWMNITDVFRTVFLIGNPGSGKTFSIILNYIKTLLAKGFSMLVYDFKFPGLAEVTYYHYLLNKKRGILKNHKFHVINFKDVEKSRRVNPLSPKYIYSLPAAQEAADAIVSALQKSESQQEGASQFFNQSAINLLGAVIYFFSRYEGGKYSTMAHVLLFFTLSYEQIFNALSTEYEIHSLISPFMDAHRNKTYQQLDGQVGTLKINLSRLASKETLWVFSGDDINLKISDPNDPSILVLANHPDLMNVNSACYSVIMNRLTRALNEKGNLPVSLVVDELATFFIYQLDTLIATARENMVAVLLAFQDLSQLEKMFGKQTAASIQSVPANIISAVIKNKQTLEWLEKLFGKTMQVRNGVSIDRHKATYSQNEFMENTIPASKIADLKTGEIVAKLAYEKKDQEQLSVNHSSFNCRIEMDVDAINREKSQYQPTPIFYNFNGNKDAILKENMLKIQAEVFEMVQSVKFKNTVAS</sequence>
<dbReference type="Pfam" id="PF02534">
    <property type="entry name" value="T4SS-DNA_transf"/>
    <property type="match status" value="1"/>
</dbReference>
<dbReference type="CDD" id="cd01127">
    <property type="entry name" value="TrwB_TraG_TraD_VirD4"/>
    <property type="match status" value="1"/>
</dbReference>
<dbReference type="InterPro" id="IPR025988">
    <property type="entry name" value="YWFCY_dom"/>
</dbReference>
<feature type="transmembrane region" description="Helical" evidence="7">
    <location>
        <begin position="56"/>
        <end position="76"/>
    </location>
</feature>
<evidence type="ECO:0000256" key="1">
    <source>
        <dbReference type="ARBA" id="ARBA00004651"/>
    </source>
</evidence>
<dbReference type="PANTHER" id="PTHR37937:SF1">
    <property type="entry name" value="CONJUGATIVE TRANSFER: DNA TRANSPORT"/>
    <property type="match status" value="1"/>
</dbReference>
<dbReference type="EMBL" id="BQKE01000006">
    <property type="protein sequence ID" value="GJM64694.1"/>
    <property type="molecule type" value="Genomic_DNA"/>
</dbReference>
<feature type="transmembrane region" description="Helical" evidence="7">
    <location>
        <begin position="88"/>
        <end position="108"/>
    </location>
</feature>
<feature type="transmembrane region" description="Helical" evidence="7">
    <location>
        <begin position="12"/>
        <end position="36"/>
    </location>
</feature>
<keyword evidence="4 7" id="KW-0812">Transmembrane</keyword>
<keyword evidence="6 7" id="KW-0472">Membrane</keyword>
<evidence type="ECO:0000256" key="7">
    <source>
        <dbReference type="SAM" id="Phobius"/>
    </source>
</evidence>
<dbReference type="SUPFAM" id="SSF52540">
    <property type="entry name" value="P-loop containing nucleoside triphosphate hydrolases"/>
    <property type="match status" value="1"/>
</dbReference>
<name>A0AAN4W2T2_9BACT</name>
<evidence type="ECO:0000313" key="10">
    <source>
        <dbReference type="Proteomes" id="UP001310022"/>
    </source>
</evidence>
<evidence type="ECO:0000256" key="3">
    <source>
        <dbReference type="ARBA" id="ARBA00022475"/>
    </source>
</evidence>
<keyword evidence="5 7" id="KW-1133">Transmembrane helix</keyword>
<dbReference type="Gene3D" id="3.40.50.300">
    <property type="entry name" value="P-loop containing nucleotide triphosphate hydrolases"/>
    <property type="match status" value="1"/>
</dbReference>
<comment type="subcellular location">
    <subcellularLocation>
        <location evidence="1">Cell membrane</location>
        <topology evidence="1">Multi-pass membrane protein</topology>
    </subcellularLocation>
</comment>
<organism evidence="9 10">
    <name type="scientific">Persicobacter diffluens</name>
    <dbReference type="NCBI Taxonomy" id="981"/>
    <lineage>
        <taxon>Bacteria</taxon>
        <taxon>Pseudomonadati</taxon>
        <taxon>Bacteroidota</taxon>
        <taxon>Cytophagia</taxon>
        <taxon>Cytophagales</taxon>
        <taxon>Persicobacteraceae</taxon>
        <taxon>Persicobacter</taxon>
    </lineage>
</organism>